<gene>
    <name evidence="14" type="primary">mycP</name>
    <name evidence="14" type="ORF">FNH05_36075</name>
</gene>
<dbReference type="PRINTS" id="PR00723">
    <property type="entry name" value="SUBTILISIN"/>
</dbReference>
<dbReference type="OrthoDB" id="5240330at2"/>
<evidence type="ECO:0000256" key="11">
    <source>
        <dbReference type="SAM" id="Phobius"/>
    </source>
</evidence>
<evidence type="ECO:0000256" key="4">
    <source>
        <dbReference type="ARBA" id="ARBA00022670"/>
    </source>
</evidence>
<dbReference type="NCBIfam" id="TIGR03921">
    <property type="entry name" value="T7SS_mycosin"/>
    <property type="match status" value="1"/>
</dbReference>
<evidence type="ECO:0000256" key="10">
    <source>
        <dbReference type="PROSITE-ProRule" id="PRU01240"/>
    </source>
</evidence>
<dbReference type="AlphaFoldDB" id="A0A557ZZG7"/>
<evidence type="ECO:0000313" key="14">
    <source>
        <dbReference type="EMBL" id="TVT17406.1"/>
    </source>
</evidence>
<dbReference type="EMBL" id="VJWX01000725">
    <property type="protein sequence ID" value="TVT17406.1"/>
    <property type="molecule type" value="Genomic_DNA"/>
</dbReference>
<dbReference type="PROSITE" id="PS00136">
    <property type="entry name" value="SUBTILASE_ASP"/>
    <property type="match status" value="1"/>
</dbReference>
<keyword evidence="8 11" id="KW-1133">Transmembrane helix</keyword>
<comment type="subcellular location">
    <subcellularLocation>
        <location evidence="1">Cell membrane</location>
        <topology evidence="1">Single-pass membrane protein</topology>
    </subcellularLocation>
</comment>
<organism evidence="14 15">
    <name type="scientific">Amycolatopsis rhizosphaerae</name>
    <dbReference type="NCBI Taxonomy" id="2053003"/>
    <lineage>
        <taxon>Bacteria</taxon>
        <taxon>Bacillati</taxon>
        <taxon>Actinomycetota</taxon>
        <taxon>Actinomycetes</taxon>
        <taxon>Pseudonocardiales</taxon>
        <taxon>Pseudonocardiaceae</taxon>
        <taxon>Amycolatopsis</taxon>
    </lineage>
</organism>
<dbReference type="GO" id="GO:0005886">
    <property type="term" value="C:plasma membrane"/>
    <property type="evidence" value="ECO:0007669"/>
    <property type="project" value="UniProtKB-SubCell"/>
</dbReference>
<dbReference type="InterPro" id="IPR000209">
    <property type="entry name" value="Peptidase_S8/S53_dom"/>
</dbReference>
<accession>A0A557ZZG7</accession>
<evidence type="ECO:0000256" key="6">
    <source>
        <dbReference type="ARBA" id="ARBA00022801"/>
    </source>
</evidence>
<proteinExistence type="inferred from homology"/>
<feature type="domain" description="Peptidase S8/S53" evidence="13">
    <location>
        <begin position="67"/>
        <end position="326"/>
    </location>
</feature>
<keyword evidence="12" id="KW-0732">Signal</keyword>
<dbReference type="PROSITE" id="PS51892">
    <property type="entry name" value="SUBTILASE"/>
    <property type="match status" value="1"/>
</dbReference>
<keyword evidence="6 10" id="KW-0378">Hydrolase</keyword>
<evidence type="ECO:0000313" key="15">
    <source>
        <dbReference type="Proteomes" id="UP000320011"/>
    </source>
</evidence>
<dbReference type="InterPro" id="IPR015500">
    <property type="entry name" value="Peptidase_S8_subtilisin-rel"/>
</dbReference>
<dbReference type="InterPro" id="IPR036852">
    <property type="entry name" value="Peptidase_S8/S53_dom_sf"/>
</dbReference>
<feature type="signal peptide" evidence="12">
    <location>
        <begin position="1"/>
        <end position="29"/>
    </location>
</feature>
<evidence type="ECO:0000256" key="2">
    <source>
        <dbReference type="ARBA" id="ARBA00011073"/>
    </source>
</evidence>
<keyword evidence="15" id="KW-1185">Reference proteome</keyword>
<dbReference type="RefSeq" id="WP_144593319.1">
    <property type="nucleotide sequence ID" value="NZ_VJWX01000725.1"/>
</dbReference>
<dbReference type="PANTHER" id="PTHR43806:SF11">
    <property type="entry name" value="CEREVISIN-RELATED"/>
    <property type="match status" value="1"/>
</dbReference>
<keyword evidence="7 10" id="KW-0720">Serine protease</keyword>
<evidence type="ECO:0000259" key="13">
    <source>
        <dbReference type="Pfam" id="PF00082"/>
    </source>
</evidence>
<evidence type="ECO:0000256" key="3">
    <source>
        <dbReference type="ARBA" id="ARBA00022475"/>
    </source>
</evidence>
<dbReference type="InterPro" id="IPR022398">
    <property type="entry name" value="Peptidase_S8_His-AS"/>
</dbReference>
<evidence type="ECO:0000256" key="1">
    <source>
        <dbReference type="ARBA" id="ARBA00004162"/>
    </source>
</evidence>
<keyword evidence="9 11" id="KW-0472">Membrane</keyword>
<dbReference type="Pfam" id="PF00082">
    <property type="entry name" value="Peptidase_S8"/>
    <property type="match status" value="1"/>
</dbReference>
<evidence type="ECO:0000256" key="9">
    <source>
        <dbReference type="ARBA" id="ARBA00023136"/>
    </source>
</evidence>
<dbReference type="Gene3D" id="3.40.50.200">
    <property type="entry name" value="Peptidase S8/S53 domain"/>
    <property type="match status" value="1"/>
</dbReference>
<keyword evidence="3" id="KW-1003">Cell membrane</keyword>
<evidence type="ECO:0000256" key="12">
    <source>
        <dbReference type="SAM" id="SignalP"/>
    </source>
</evidence>
<evidence type="ECO:0000256" key="7">
    <source>
        <dbReference type="ARBA" id="ARBA00022825"/>
    </source>
</evidence>
<name>A0A557ZZG7_9PSEU</name>
<keyword evidence="4 10" id="KW-0645">Protease</keyword>
<feature type="active site" description="Charge relay system" evidence="10">
    <location>
        <position position="113"/>
    </location>
</feature>
<keyword evidence="5 11" id="KW-0812">Transmembrane</keyword>
<dbReference type="PANTHER" id="PTHR43806">
    <property type="entry name" value="PEPTIDASE S8"/>
    <property type="match status" value="1"/>
</dbReference>
<evidence type="ECO:0000256" key="8">
    <source>
        <dbReference type="ARBA" id="ARBA00022989"/>
    </source>
</evidence>
<evidence type="ECO:0000256" key="5">
    <source>
        <dbReference type="ARBA" id="ARBA00022692"/>
    </source>
</evidence>
<dbReference type="GO" id="GO:0004252">
    <property type="term" value="F:serine-type endopeptidase activity"/>
    <property type="evidence" value="ECO:0007669"/>
    <property type="project" value="UniProtKB-UniRule"/>
</dbReference>
<dbReference type="InterPro" id="IPR050131">
    <property type="entry name" value="Peptidase_S8_subtilisin-like"/>
</dbReference>
<dbReference type="InterPro" id="IPR023827">
    <property type="entry name" value="Peptidase_S8_Asp-AS"/>
</dbReference>
<dbReference type="Proteomes" id="UP000320011">
    <property type="component" value="Unassembled WGS sequence"/>
</dbReference>
<dbReference type="SUPFAM" id="SSF52743">
    <property type="entry name" value="Subtilisin-like"/>
    <property type="match status" value="1"/>
</dbReference>
<comment type="similarity">
    <text evidence="2 10">Belongs to the peptidase S8 family.</text>
</comment>
<feature type="active site" description="Charge relay system" evidence="10">
    <location>
        <position position="76"/>
    </location>
</feature>
<protein>
    <submittedName>
        <fullName evidence="14">Type VII secretion-associated serine protease mycosin</fullName>
    </submittedName>
</protein>
<comment type="caution">
    <text evidence="14">The sequence shown here is derived from an EMBL/GenBank/DDBJ whole genome shotgun (WGS) entry which is preliminary data.</text>
</comment>
<feature type="chain" id="PRO_5021868070" evidence="12">
    <location>
        <begin position="30"/>
        <end position="428"/>
    </location>
</feature>
<feature type="active site" description="Charge relay system" evidence="10">
    <location>
        <position position="278"/>
    </location>
</feature>
<feature type="transmembrane region" description="Helical" evidence="11">
    <location>
        <begin position="374"/>
        <end position="393"/>
    </location>
</feature>
<dbReference type="InterPro" id="IPR023834">
    <property type="entry name" value="T7SS_pept_S8A_mycosin"/>
</dbReference>
<reference evidence="14 15" key="2">
    <citation type="submission" date="2019-08" db="EMBL/GenBank/DDBJ databases">
        <title>Amycolatopsis acidicola sp. nov., isolated from peat swamp forest soil.</title>
        <authorList>
            <person name="Srisuk N."/>
        </authorList>
    </citation>
    <scope>NUCLEOTIDE SEQUENCE [LARGE SCALE GENOMIC DNA]</scope>
    <source>
        <strain evidence="14 15">TBRC 6029</strain>
    </source>
</reference>
<sequence length="428" mass="43445">MNRHRLASIATVFAVAALQLSLGGGTAHAAPPPGACTDAQPAHPDITAQPWAQQTLAPETAWPYSRGAGVLVAVVDSGVDADHPQLRRPGKVLAGRDFAAARAFPGNFDCDSHGTAVASIIAADALPGVGFHGVAPDATLLPVRVSDRDIGDRGETLRINPQVIGAGIRYAVDQGARVLNLSLAGLADYSPIRDAVAYAVARDVVVVAAAGNAQQNTSTELPSYPAAYPGVLGVGAVDINGARASTSQIGPYVGLVAPGAGVLAATRVGGHAYVDGSSFATPFVAGTAALVRAAWPQLSAPEVIRRLEATASPARGGQASDAYGAGLVNPYRAVTDGMDLAPAAGLPAYHPAPVDTAALAHTAWVHDTTSTATWLAFGGAGAMVLVALVFVVVPRGRRRAWQPGRAASVAAEPAGNEPPEQISLLQRS</sequence>
<dbReference type="GO" id="GO:0006508">
    <property type="term" value="P:proteolysis"/>
    <property type="evidence" value="ECO:0007669"/>
    <property type="project" value="UniProtKB-KW"/>
</dbReference>
<reference evidence="14 15" key="1">
    <citation type="submission" date="2019-07" db="EMBL/GenBank/DDBJ databases">
        <authorList>
            <person name="Duangmal K."/>
            <person name="Teo W.F.A."/>
        </authorList>
    </citation>
    <scope>NUCLEOTIDE SEQUENCE [LARGE SCALE GENOMIC DNA]</scope>
    <source>
        <strain evidence="14 15">TBRC 6029</strain>
    </source>
</reference>
<dbReference type="PROSITE" id="PS00137">
    <property type="entry name" value="SUBTILASE_HIS"/>
    <property type="match status" value="1"/>
</dbReference>